<dbReference type="EMBL" id="BRXY01000155">
    <property type="protein sequence ID" value="GMH72270.1"/>
    <property type="molecule type" value="Genomic_DNA"/>
</dbReference>
<gene>
    <name evidence="1" type="ORF">TrST_g2233</name>
</gene>
<reference evidence="2" key="1">
    <citation type="journal article" date="2023" name="Commun. Biol.">
        <title>Genome analysis of Parmales, the sister group of diatoms, reveals the evolutionary specialization of diatoms from phago-mixotrophs to photoautotrophs.</title>
        <authorList>
            <person name="Ban H."/>
            <person name="Sato S."/>
            <person name="Yoshikawa S."/>
            <person name="Yamada K."/>
            <person name="Nakamura Y."/>
            <person name="Ichinomiya M."/>
            <person name="Sato N."/>
            <person name="Blanc-Mathieu R."/>
            <person name="Endo H."/>
            <person name="Kuwata A."/>
            <person name="Ogata H."/>
        </authorList>
    </citation>
    <scope>NUCLEOTIDE SEQUENCE [LARGE SCALE GENOMIC DNA]</scope>
    <source>
        <strain evidence="2">NIES 3701</strain>
    </source>
</reference>
<dbReference type="AlphaFoldDB" id="A0A9W7ALV5"/>
<protein>
    <submittedName>
        <fullName evidence="1">Uncharacterized protein</fullName>
    </submittedName>
</protein>
<organism evidence="1 2">
    <name type="scientific">Triparma strigata</name>
    <dbReference type="NCBI Taxonomy" id="1606541"/>
    <lineage>
        <taxon>Eukaryota</taxon>
        <taxon>Sar</taxon>
        <taxon>Stramenopiles</taxon>
        <taxon>Ochrophyta</taxon>
        <taxon>Bolidophyceae</taxon>
        <taxon>Parmales</taxon>
        <taxon>Triparmaceae</taxon>
        <taxon>Triparma</taxon>
    </lineage>
</organism>
<comment type="caution">
    <text evidence="1">The sequence shown here is derived from an EMBL/GenBank/DDBJ whole genome shotgun (WGS) entry which is preliminary data.</text>
</comment>
<proteinExistence type="predicted"/>
<dbReference type="Proteomes" id="UP001165085">
    <property type="component" value="Unassembled WGS sequence"/>
</dbReference>
<name>A0A9W7ALV5_9STRA</name>
<accession>A0A9W7ALV5</accession>
<evidence type="ECO:0000313" key="2">
    <source>
        <dbReference type="Proteomes" id="UP001165085"/>
    </source>
</evidence>
<dbReference type="OrthoDB" id="10347552at2759"/>
<sequence>MERNDTNEPYLKEIVLPYSPLPSSPLPSSPLYTFLKTFSPSHRLLTSSHTSTRSTFSTLKSHCTYTSHGLYTLPSPPLTIRPLPQSSLDYFSTLPITLTFHTSTPPSYPKISSTSYLLPPLIPSLEIRYDTSSKPSLIFNTGISDLLASSVPDLQNRGTTEIGKRDERILKGDCWSEFRQGYVKDGMRKLLS</sequence>
<keyword evidence="2" id="KW-1185">Reference proteome</keyword>
<evidence type="ECO:0000313" key="1">
    <source>
        <dbReference type="EMBL" id="GMH72270.1"/>
    </source>
</evidence>